<evidence type="ECO:0000259" key="1">
    <source>
        <dbReference type="Pfam" id="PF12680"/>
    </source>
</evidence>
<gene>
    <name evidence="2" type="ORF">Vau01_112590</name>
</gene>
<dbReference type="Proteomes" id="UP000612585">
    <property type="component" value="Unassembled WGS sequence"/>
</dbReference>
<dbReference type="Pfam" id="PF12680">
    <property type="entry name" value="SnoaL_2"/>
    <property type="match status" value="1"/>
</dbReference>
<protein>
    <recommendedName>
        <fullName evidence="1">SnoaL-like domain-containing protein</fullName>
    </recommendedName>
</protein>
<evidence type="ECO:0000313" key="2">
    <source>
        <dbReference type="EMBL" id="GIJ63743.1"/>
    </source>
</evidence>
<dbReference type="Gene3D" id="3.10.450.50">
    <property type="match status" value="1"/>
</dbReference>
<feature type="domain" description="SnoaL-like" evidence="1">
    <location>
        <begin position="24"/>
        <end position="123"/>
    </location>
</feature>
<dbReference type="InterPro" id="IPR032710">
    <property type="entry name" value="NTF2-like_dom_sf"/>
</dbReference>
<sequence length="134" mass="14815">MKGVPMAIRSDHEHLRTAEDAMSRWIVGAATGDWSGLLAVLDPAVTFHVPVAGFEGMQHGVDAAARFFARLADTIRADLRVLSTLTDRARNGFEVAVTGTLHGEPFTQRLFLVFETRDGVVREFGEYLAWPMSR</sequence>
<comment type="caution">
    <text evidence="2">The sequence shown here is derived from an EMBL/GenBank/DDBJ whole genome shotgun (WGS) entry which is preliminary data.</text>
</comment>
<dbReference type="EMBL" id="BOPG01000102">
    <property type="protein sequence ID" value="GIJ63743.1"/>
    <property type="molecule type" value="Genomic_DNA"/>
</dbReference>
<name>A0A8J3ZLK7_9ACTN</name>
<proteinExistence type="predicted"/>
<evidence type="ECO:0000313" key="3">
    <source>
        <dbReference type="Proteomes" id="UP000612585"/>
    </source>
</evidence>
<accession>A0A8J3ZLK7</accession>
<dbReference type="SUPFAM" id="SSF54427">
    <property type="entry name" value="NTF2-like"/>
    <property type="match status" value="1"/>
</dbReference>
<dbReference type="AlphaFoldDB" id="A0A8J3ZLK7"/>
<dbReference type="InterPro" id="IPR037401">
    <property type="entry name" value="SnoaL-like"/>
</dbReference>
<organism evidence="2 3">
    <name type="scientific">Virgisporangium aurantiacum</name>
    <dbReference type="NCBI Taxonomy" id="175570"/>
    <lineage>
        <taxon>Bacteria</taxon>
        <taxon>Bacillati</taxon>
        <taxon>Actinomycetota</taxon>
        <taxon>Actinomycetes</taxon>
        <taxon>Micromonosporales</taxon>
        <taxon>Micromonosporaceae</taxon>
        <taxon>Virgisporangium</taxon>
    </lineage>
</organism>
<reference evidence="2" key="1">
    <citation type="submission" date="2021-01" db="EMBL/GenBank/DDBJ databases">
        <title>Whole genome shotgun sequence of Virgisporangium aurantiacum NBRC 16421.</title>
        <authorList>
            <person name="Komaki H."/>
            <person name="Tamura T."/>
        </authorList>
    </citation>
    <scope>NUCLEOTIDE SEQUENCE</scope>
    <source>
        <strain evidence="2">NBRC 16421</strain>
    </source>
</reference>
<keyword evidence="3" id="KW-1185">Reference proteome</keyword>